<evidence type="ECO:0000256" key="1">
    <source>
        <dbReference type="ARBA" id="ARBA00004496"/>
    </source>
</evidence>
<proteinExistence type="predicted"/>
<feature type="compositionally biased region" description="Low complexity" evidence="4">
    <location>
        <begin position="235"/>
        <end position="249"/>
    </location>
</feature>
<dbReference type="GO" id="GO:0030674">
    <property type="term" value="F:protein-macromolecule adaptor activity"/>
    <property type="evidence" value="ECO:0007669"/>
    <property type="project" value="InterPro"/>
</dbReference>
<dbReference type="GeneID" id="14911383"/>
<keyword evidence="3" id="KW-0009">Actin-binding</keyword>
<feature type="compositionally biased region" description="Low complexity" evidence="4">
    <location>
        <begin position="184"/>
        <end position="198"/>
    </location>
</feature>
<protein>
    <submittedName>
        <fullName evidence="6">Fascin subfamily protein</fullName>
    </submittedName>
</protein>
<feature type="compositionally biased region" description="Polar residues" evidence="4">
    <location>
        <begin position="253"/>
        <end position="264"/>
    </location>
</feature>
<dbReference type="VEuPathDB" id="AmoebaDB:ACA1_103340"/>
<dbReference type="CDD" id="cd00257">
    <property type="entry name" value="beta-trefoil_FSCN-like"/>
    <property type="match status" value="1"/>
</dbReference>
<dbReference type="Pfam" id="PF06268">
    <property type="entry name" value="Fascin"/>
    <property type="match status" value="1"/>
</dbReference>
<keyword evidence="7" id="KW-1185">Reference proteome</keyword>
<sequence length="302" mass="33359">MDFGRGAAAGGVSLSAGPGSPYIPSESVVFLLSSHGLFLSAEPSGRVVADKEEPKEGETWYMTRTNQRVTLMSAHGKYLCAEPSGRLVADRDRPVVWEYFLIESHGSLVAFRSHHGKYVCAEPNYEVLANRIAVETYECWDVIPVLGYSLQPPTSRRPVIDHCQSLPIPPHSPTHQPQAHYGHHQQPQNQNQPQNQPHSAEHAYLPPPAHYHQPTSHSLRIHPTTAITNHQPTISSSSSNSNSRSSNSRPKVDTNTSNHLFTSSITSLPPLNIINTINHHQLTTSSRISHHQPTTSLTRASR</sequence>
<organism evidence="6 7">
    <name type="scientific">Acanthamoeba castellanii (strain ATCC 30010 / Neff)</name>
    <dbReference type="NCBI Taxonomy" id="1257118"/>
    <lineage>
        <taxon>Eukaryota</taxon>
        <taxon>Amoebozoa</taxon>
        <taxon>Discosea</taxon>
        <taxon>Longamoebia</taxon>
        <taxon>Centramoebida</taxon>
        <taxon>Acanthamoebidae</taxon>
        <taxon>Acanthamoeba</taxon>
    </lineage>
</organism>
<dbReference type="AlphaFoldDB" id="L8GD25"/>
<dbReference type="EMBL" id="KB008169">
    <property type="protein sequence ID" value="ELR10967.1"/>
    <property type="molecule type" value="Genomic_DNA"/>
</dbReference>
<dbReference type="InterPro" id="IPR022768">
    <property type="entry name" value="Fascin-like_dom"/>
</dbReference>
<name>L8GD25_ACACF</name>
<dbReference type="Gene3D" id="2.80.10.50">
    <property type="match status" value="1"/>
</dbReference>
<dbReference type="SUPFAM" id="SSF50405">
    <property type="entry name" value="Actin-crosslinking proteins"/>
    <property type="match status" value="1"/>
</dbReference>
<evidence type="ECO:0000259" key="5">
    <source>
        <dbReference type="Pfam" id="PF06268"/>
    </source>
</evidence>
<comment type="subcellular location">
    <subcellularLocation>
        <location evidence="1">Cytoplasm</location>
    </subcellularLocation>
</comment>
<dbReference type="RefSeq" id="XP_004332980.1">
    <property type="nucleotide sequence ID" value="XM_004332932.1"/>
</dbReference>
<evidence type="ECO:0000256" key="4">
    <source>
        <dbReference type="SAM" id="MobiDB-lite"/>
    </source>
</evidence>
<dbReference type="GO" id="GO:0005737">
    <property type="term" value="C:cytoplasm"/>
    <property type="evidence" value="ECO:0007669"/>
    <property type="project" value="UniProtKB-SubCell"/>
</dbReference>
<gene>
    <name evidence="6" type="ORF">ACA1_103340</name>
</gene>
<dbReference type="OrthoDB" id="429835at2759"/>
<dbReference type="GO" id="GO:0051015">
    <property type="term" value="F:actin filament binding"/>
    <property type="evidence" value="ECO:0007669"/>
    <property type="project" value="InterPro"/>
</dbReference>
<evidence type="ECO:0000256" key="2">
    <source>
        <dbReference type="ARBA" id="ARBA00022490"/>
    </source>
</evidence>
<reference evidence="6 7" key="1">
    <citation type="journal article" date="2013" name="Genome Biol.">
        <title>Genome of Acanthamoeba castellanii highlights extensive lateral gene transfer and early evolution of tyrosine kinase signaling.</title>
        <authorList>
            <person name="Clarke M."/>
            <person name="Lohan A.J."/>
            <person name="Liu B."/>
            <person name="Lagkouvardos I."/>
            <person name="Roy S."/>
            <person name="Zafar N."/>
            <person name="Bertelli C."/>
            <person name="Schilde C."/>
            <person name="Kianianmomeni A."/>
            <person name="Burglin T.R."/>
            <person name="Frech C."/>
            <person name="Turcotte B."/>
            <person name="Kopec K.O."/>
            <person name="Synnott J.M."/>
            <person name="Choo C."/>
            <person name="Paponov I."/>
            <person name="Finkler A."/>
            <person name="Soon Heng Tan C."/>
            <person name="Hutchins A.P."/>
            <person name="Weinmeier T."/>
            <person name="Rattei T."/>
            <person name="Chu J.S."/>
            <person name="Gimenez G."/>
            <person name="Irimia M."/>
            <person name="Rigden D.J."/>
            <person name="Fitzpatrick D.A."/>
            <person name="Lorenzo-Morales J."/>
            <person name="Bateman A."/>
            <person name="Chiu C.H."/>
            <person name="Tang P."/>
            <person name="Hegemann P."/>
            <person name="Fromm H."/>
            <person name="Raoult D."/>
            <person name="Greub G."/>
            <person name="Miranda-Saavedra D."/>
            <person name="Chen N."/>
            <person name="Nash P."/>
            <person name="Ginger M.L."/>
            <person name="Horn M."/>
            <person name="Schaap P."/>
            <person name="Caler L."/>
            <person name="Loftus B."/>
        </authorList>
    </citation>
    <scope>NUCLEOTIDE SEQUENCE [LARGE SCALE GENOMIC DNA]</scope>
    <source>
        <strain evidence="6 7">Neff</strain>
    </source>
</reference>
<feature type="domain" description="Fascin-like" evidence="5">
    <location>
        <begin position="35"/>
        <end position="142"/>
    </location>
</feature>
<feature type="region of interest" description="Disordered" evidence="4">
    <location>
        <begin position="283"/>
        <end position="302"/>
    </location>
</feature>
<evidence type="ECO:0000256" key="3">
    <source>
        <dbReference type="ARBA" id="ARBA00023203"/>
    </source>
</evidence>
<evidence type="ECO:0000313" key="7">
    <source>
        <dbReference type="Proteomes" id="UP000011083"/>
    </source>
</evidence>
<dbReference type="InterPro" id="IPR008999">
    <property type="entry name" value="Actin-crosslinking"/>
</dbReference>
<accession>L8GD25</accession>
<evidence type="ECO:0000313" key="6">
    <source>
        <dbReference type="EMBL" id="ELR10967.1"/>
    </source>
</evidence>
<dbReference type="KEGG" id="acan:ACA1_103340"/>
<feature type="region of interest" description="Disordered" evidence="4">
    <location>
        <begin position="160"/>
        <end position="217"/>
    </location>
</feature>
<feature type="region of interest" description="Disordered" evidence="4">
    <location>
        <begin position="229"/>
        <end position="264"/>
    </location>
</feature>
<keyword evidence="2" id="KW-0963">Cytoplasm</keyword>
<dbReference type="Proteomes" id="UP000011083">
    <property type="component" value="Unassembled WGS sequence"/>
</dbReference>